<keyword evidence="10" id="KW-0539">Nucleus</keyword>
<dbReference type="STRING" id="299467.A0A443RYN5"/>
<keyword evidence="7" id="KW-0540">Nuclease</keyword>
<dbReference type="Pfam" id="PF13359">
    <property type="entry name" value="DDE_Tnp_4"/>
    <property type="match status" value="1"/>
</dbReference>
<dbReference type="InterPro" id="IPR045249">
    <property type="entry name" value="HARBI1-like"/>
</dbReference>
<reference evidence="14 15" key="1">
    <citation type="journal article" date="2018" name="Gigascience">
        <title>Genomes of trombidid mites reveal novel predicted allergens and laterally-transferred genes associated with secondary metabolism.</title>
        <authorList>
            <person name="Dong X."/>
            <person name="Chaisiri K."/>
            <person name="Xia D."/>
            <person name="Armstrong S.D."/>
            <person name="Fang Y."/>
            <person name="Donnelly M.J."/>
            <person name="Kadowaki T."/>
            <person name="McGarry J.W."/>
            <person name="Darby A.C."/>
            <person name="Makepeace B.L."/>
        </authorList>
    </citation>
    <scope>NUCLEOTIDE SEQUENCE [LARGE SCALE GENOMIC DNA]</scope>
    <source>
        <strain evidence="14">UoL-UT</strain>
    </source>
</reference>
<proteinExistence type="inferred from homology"/>
<evidence type="ECO:0000256" key="7">
    <source>
        <dbReference type="ARBA" id="ARBA00022722"/>
    </source>
</evidence>
<evidence type="ECO:0000256" key="6">
    <source>
        <dbReference type="ARBA" id="ARBA00022490"/>
    </source>
</evidence>
<dbReference type="GO" id="GO:0004518">
    <property type="term" value="F:nuclease activity"/>
    <property type="evidence" value="ECO:0007669"/>
    <property type="project" value="UniProtKB-KW"/>
</dbReference>
<accession>A0A443RYN5</accession>
<comment type="subcellular location">
    <subcellularLocation>
        <location evidence="3">Cytoplasm</location>
    </subcellularLocation>
    <subcellularLocation>
        <location evidence="2">Nucleus</location>
    </subcellularLocation>
</comment>
<dbReference type="VEuPathDB" id="VectorBase:LDEU011772"/>
<keyword evidence="15" id="KW-1185">Reference proteome</keyword>
<keyword evidence="9" id="KW-0378">Hydrolase</keyword>
<evidence type="ECO:0000259" key="13">
    <source>
        <dbReference type="Pfam" id="PF13359"/>
    </source>
</evidence>
<dbReference type="GO" id="GO:0005634">
    <property type="term" value="C:nucleus"/>
    <property type="evidence" value="ECO:0007669"/>
    <property type="project" value="UniProtKB-SubCell"/>
</dbReference>
<evidence type="ECO:0000256" key="4">
    <source>
        <dbReference type="ARBA" id="ARBA00006958"/>
    </source>
</evidence>
<evidence type="ECO:0000256" key="1">
    <source>
        <dbReference type="ARBA" id="ARBA00001968"/>
    </source>
</evidence>
<evidence type="ECO:0000313" key="14">
    <source>
        <dbReference type="EMBL" id="RWS20268.1"/>
    </source>
</evidence>
<dbReference type="GO" id="GO:0005737">
    <property type="term" value="C:cytoplasm"/>
    <property type="evidence" value="ECO:0007669"/>
    <property type="project" value="UniProtKB-SubCell"/>
</dbReference>
<dbReference type="PRINTS" id="PR02086">
    <property type="entry name" value="PUTNUCHARBI1"/>
</dbReference>
<dbReference type="EMBL" id="NCKV01018739">
    <property type="protein sequence ID" value="RWS20268.1"/>
    <property type="molecule type" value="Genomic_DNA"/>
</dbReference>
<comment type="caution">
    <text evidence="14">The sequence shown here is derived from an EMBL/GenBank/DDBJ whole genome shotgun (WGS) entry which is preliminary data.</text>
</comment>
<keyword evidence="6" id="KW-0963">Cytoplasm</keyword>
<dbReference type="AlphaFoldDB" id="A0A443RYN5"/>
<dbReference type="PANTHER" id="PTHR22930">
    <property type="match status" value="1"/>
</dbReference>
<evidence type="ECO:0000256" key="8">
    <source>
        <dbReference type="ARBA" id="ARBA00022723"/>
    </source>
</evidence>
<dbReference type="GO" id="GO:0016787">
    <property type="term" value="F:hydrolase activity"/>
    <property type="evidence" value="ECO:0007669"/>
    <property type="project" value="UniProtKB-KW"/>
</dbReference>
<feature type="domain" description="DDE Tnp4" evidence="13">
    <location>
        <begin position="128"/>
        <end position="276"/>
    </location>
</feature>
<gene>
    <name evidence="14" type="ORF">B4U80_00167</name>
</gene>
<comment type="cofactor">
    <cofactor evidence="1">
        <name>a divalent metal cation</name>
        <dbReference type="ChEBI" id="CHEBI:60240"/>
    </cofactor>
</comment>
<dbReference type="PANTHER" id="PTHR22930:SF85">
    <property type="entry name" value="GH03217P-RELATED"/>
    <property type="match status" value="1"/>
</dbReference>
<evidence type="ECO:0000256" key="11">
    <source>
        <dbReference type="ARBA" id="ARBA00030126"/>
    </source>
</evidence>
<protein>
    <recommendedName>
        <fullName evidence="5">Putative nuclease HARBI1</fullName>
    </recommendedName>
    <alternativeName>
        <fullName evidence="11">Harbinger transposase-derived nuclease</fullName>
    </alternativeName>
</protein>
<keyword evidence="8" id="KW-0479">Metal-binding</keyword>
<dbReference type="Proteomes" id="UP000288716">
    <property type="component" value="Unassembled WGS sequence"/>
</dbReference>
<evidence type="ECO:0000313" key="15">
    <source>
        <dbReference type="Proteomes" id="UP000288716"/>
    </source>
</evidence>
<evidence type="ECO:0000256" key="3">
    <source>
        <dbReference type="ARBA" id="ARBA00004496"/>
    </source>
</evidence>
<sequence>MDDIELCEYLEHRDRHSISRLISNNQNFFRQLLALIEKDIRICEWKSSTITAEQQLLVVLRFHATGSVQKVQGDMIGFSQPTISRVVSRVSEVLAKLAGEYIVFPPAEEWNEKLFYDIASFPGVIGAIDGTHIEVQVPKAVQERFRNRKNRITLNVQAVVDAKMKFTNLVVRWPGSVHDSRIFRNSALYDFLETNNINGHLLGDAGYACKNYMMTPLANPTSPAEKRYQISHTKTRNVIERTFGAWKAKFYCLHIPLRISLKNTLNVIVACGVLWNFLINIGDEITENSFACDLPEDVNEAELNQSANNDNRGTAKRCLLIDRYFQEIQ</sequence>
<organism evidence="14 15">
    <name type="scientific">Leptotrombidium deliense</name>
    <dbReference type="NCBI Taxonomy" id="299467"/>
    <lineage>
        <taxon>Eukaryota</taxon>
        <taxon>Metazoa</taxon>
        <taxon>Ecdysozoa</taxon>
        <taxon>Arthropoda</taxon>
        <taxon>Chelicerata</taxon>
        <taxon>Arachnida</taxon>
        <taxon>Acari</taxon>
        <taxon>Acariformes</taxon>
        <taxon>Trombidiformes</taxon>
        <taxon>Prostigmata</taxon>
        <taxon>Anystina</taxon>
        <taxon>Parasitengona</taxon>
        <taxon>Trombiculoidea</taxon>
        <taxon>Trombiculidae</taxon>
        <taxon>Leptotrombidium</taxon>
    </lineage>
</organism>
<dbReference type="InterPro" id="IPR026103">
    <property type="entry name" value="HARBI1_animal"/>
</dbReference>
<evidence type="ECO:0000256" key="2">
    <source>
        <dbReference type="ARBA" id="ARBA00004123"/>
    </source>
</evidence>
<comment type="function">
    <text evidence="12">Transposase-derived protein that may have nuclease activity. Does not have transposase activity.</text>
</comment>
<dbReference type="OrthoDB" id="6503407at2759"/>
<evidence type="ECO:0000256" key="12">
    <source>
        <dbReference type="ARBA" id="ARBA00045850"/>
    </source>
</evidence>
<comment type="similarity">
    <text evidence="4">Belongs to the HARBI1 family.</text>
</comment>
<dbReference type="InterPro" id="IPR027806">
    <property type="entry name" value="HARBI1_dom"/>
</dbReference>
<evidence type="ECO:0000256" key="5">
    <source>
        <dbReference type="ARBA" id="ARBA00015519"/>
    </source>
</evidence>
<evidence type="ECO:0000256" key="9">
    <source>
        <dbReference type="ARBA" id="ARBA00022801"/>
    </source>
</evidence>
<evidence type="ECO:0000256" key="10">
    <source>
        <dbReference type="ARBA" id="ARBA00023242"/>
    </source>
</evidence>
<name>A0A443RYN5_9ACAR</name>
<dbReference type="GO" id="GO:0046872">
    <property type="term" value="F:metal ion binding"/>
    <property type="evidence" value="ECO:0007669"/>
    <property type="project" value="UniProtKB-KW"/>
</dbReference>